<keyword evidence="2" id="KW-0808">Transferase</keyword>
<dbReference type="GO" id="GO:0004337">
    <property type="term" value="F:(2E,6E)-farnesyl diphosphate synthase activity"/>
    <property type="evidence" value="ECO:0007669"/>
    <property type="project" value="TreeGrafter"/>
</dbReference>
<name>A0A7R9QSJ7_9ACAR</name>
<dbReference type="OrthoDB" id="10257492at2759"/>
<accession>A0A7R9QSJ7</accession>
<sequence>MESLESTYRVILDKISIDASNKGLVDVRDRLKKIFSYNVGHGKGIRALFAVKTAILLAKHKGIETTKEDIELTQILGASVEIMHAFSLIYDDIMDQSSTRRGRPCWYKQDDVGLKALNDGIILKNECFHTLKLFFGHKKSYLNIMETFHEMMRYTTYGQHMDMASNPNNSGPRFDLFTKSRYETIVKYKTSYYTFVLPVRLGIKHGTHLPL</sequence>
<comment type="pathway">
    <text evidence="5">Pheromone biosynthesis.</text>
</comment>
<feature type="non-terminal residue" evidence="7">
    <location>
        <position position="211"/>
    </location>
</feature>
<dbReference type="GO" id="GO:0046872">
    <property type="term" value="F:metal ion binding"/>
    <property type="evidence" value="ECO:0007669"/>
    <property type="project" value="UniProtKB-KW"/>
</dbReference>
<dbReference type="InterPro" id="IPR008949">
    <property type="entry name" value="Isoprenoid_synthase_dom_sf"/>
</dbReference>
<evidence type="ECO:0000313" key="8">
    <source>
        <dbReference type="Proteomes" id="UP000728032"/>
    </source>
</evidence>
<dbReference type="EMBL" id="OC925628">
    <property type="protein sequence ID" value="CAD7656238.1"/>
    <property type="molecule type" value="Genomic_DNA"/>
</dbReference>
<dbReference type="GO" id="GO:0004161">
    <property type="term" value="F:dimethylallyltranstransferase activity"/>
    <property type="evidence" value="ECO:0007669"/>
    <property type="project" value="TreeGrafter"/>
</dbReference>
<dbReference type="EMBL" id="CAJPVJ010010803">
    <property type="protein sequence ID" value="CAG2173425.1"/>
    <property type="molecule type" value="Genomic_DNA"/>
</dbReference>
<dbReference type="GO" id="GO:0005737">
    <property type="term" value="C:cytoplasm"/>
    <property type="evidence" value="ECO:0007669"/>
    <property type="project" value="TreeGrafter"/>
</dbReference>
<dbReference type="GO" id="GO:0042811">
    <property type="term" value="P:pheromone biosynthetic process"/>
    <property type="evidence" value="ECO:0007669"/>
    <property type="project" value="UniProtKB-ARBA"/>
</dbReference>
<dbReference type="Proteomes" id="UP000728032">
    <property type="component" value="Unassembled WGS sequence"/>
</dbReference>
<protein>
    <recommendedName>
        <fullName evidence="6">Farnesyl pyrophosphate synthase</fullName>
    </recommendedName>
</protein>
<evidence type="ECO:0000256" key="1">
    <source>
        <dbReference type="ARBA" id="ARBA00001946"/>
    </source>
</evidence>
<dbReference type="Gene3D" id="1.10.600.10">
    <property type="entry name" value="Farnesyl Diphosphate Synthase"/>
    <property type="match status" value="1"/>
</dbReference>
<comment type="cofactor">
    <cofactor evidence="1">
        <name>Mg(2+)</name>
        <dbReference type="ChEBI" id="CHEBI:18420"/>
    </cofactor>
</comment>
<dbReference type="PANTHER" id="PTHR11525">
    <property type="entry name" value="FARNESYL-PYROPHOSPHATE SYNTHETASE"/>
    <property type="match status" value="1"/>
</dbReference>
<evidence type="ECO:0000313" key="7">
    <source>
        <dbReference type="EMBL" id="CAD7656238.1"/>
    </source>
</evidence>
<gene>
    <name evidence="7" type="ORF">ONB1V03_LOCUS12878</name>
</gene>
<keyword evidence="4" id="KW-0460">Magnesium</keyword>
<organism evidence="7">
    <name type="scientific">Oppiella nova</name>
    <dbReference type="NCBI Taxonomy" id="334625"/>
    <lineage>
        <taxon>Eukaryota</taxon>
        <taxon>Metazoa</taxon>
        <taxon>Ecdysozoa</taxon>
        <taxon>Arthropoda</taxon>
        <taxon>Chelicerata</taxon>
        <taxon>Arachnida</taxon>
        <taxon>Acari</taxon>
        <taxon>Acariformes</taxon>
        <taxon>Sarcoptiformes</taxon>
        <taxon>Oribatida</taxon>
        <taxon>Brachypylina</taxon>
        <taxon>Oppioidea</taxon>
        <taxon>Oppiidae</taxon>
        <taxon>Oppiella</taxon>
    </lineage>
</organism>
<keyword evidence="3" id="KW-0479">Metal-binding</keyword>
<evidence type="ECO:0000256" key="6">
    <source>
        <dbReference type="ARBA" id="ARBA00034546"/>
    </source>
</evidence>
<dbReference type="InterPro" id="IPR033749">
    <property type="entry name" value="Polyprenyl_synt_CS"/>
</dbReference>
<reference evidence="7" key="1">
    <citation type="submission" date="2020-11" db="EMBL/GenBank/DDBJ databases">
        <authorList>
            <person name="Tran Van P."/>
        </authorList>
    </citation>
    <scope>NUCLEOTIDE SEQUENCE</scope>
</reference>
<keyword evidence="8" id="KW-1185">Reference proteome</keyword>
<dbReference type="PROSITE" id="PS00723">
    <property type="entry name" value="POLYPRENYL_SYNTHASE_1"/>
    <property type="match status" value="1"/>
</dbReference>
<dbReference type="GO" id="GO:0045337">
    <property type="term" value="P:farnesyl diphosphate biosynthetic process"/>
    <property type="evidence" value="ECO:0007669"/>
    <property type="project" value="TreeGrafter"/>
</dbReference>
<evidence type="ECO:0000256" key="2">
    <source>
        <dbReference type="ARBA" id="ARBA00022679"/>
    </source>
</evidence>
<proteinExistence type="predicted"/>
<dbReference type="PANTHER" id="PTHR11525:SF0">
    <property type="entry name" value="FARNESYL PYROPHOSPHATE SYNTHASE"/>
    <property type="match status" value="1"/>
</dbReference>
<dbReference type="Pfam" id="PF00348">
    <property type="entry name" value="polyprenyl_synt"/>
    <property type="match status" value="1"/>
</dbReference>
<evidence type="ECO:0000256" key="4">
    <source>
        <dbReference type="ARBA" id="ARBA00022842"/>
    </source>
</evidence>
<dbReference type="InterPro" id="IPR000092">
    <property type="entry name" value="Polyprenyl_synt"/>
</dbReference>
<dbReference type="InterPro" id="IPR039702">
    <property type="entry name" value="FPS1-like"/>
</dbReference>
<evidence type="ECO:0000256" key="5">
    <source>
        <dbReference type="ARBA" id="ARBA00033740"/>
    </source>
</evidence>
<dbReference type="AlphaFoldDB" id="A0A7R9QSJ7"/>
<dbReference type="SUPFAM" id="SSF48576">
    <property type="entry name" value="Terpenoid synthases"/>
    <property type="match status" value="1"/>
</dbReference>
<evidence type="ECO:0000256" key="3">
    <source>
        <dbReference type="ARBA" id="ARBA00022723"/>
    </source>
</evidence>